<proteinExistence type="predicted"/>
<feature type="domain" description="Integrase zinc-binding" evidence="1">
    <location>
        <begin position="19"/>
        <end position="60"/>
    </location>
</feature>
<dbReference type="InterPro" id="IPR041588">
    <property type="entry name" value="Integrase_H2C2"/>
</dbReference>
<comment type="caution">
    <text evidence="2">The sequence shown here is derived from an EMBL/GenBank/DDBJ whole genome shotgun (WGS) entry which is preliminary data.</text>
</comment>
<accession>A0A8X7C3A8</accession>
<dbReference type="Proteomes" id="UP000886998">
    <property type="component" value="Unassembled WGS sequence"/>
</dbReference>
<dbReference type="OrthoDB" id="6432901at2759"/>
<keyword evidence="3" id="KW-1185">Reference proteome</keyword>
<protein>
    <recommendedName>
        <fullName evidence="1">Integrase zinc-binding domain-containing protein</fullName>
    </recommendedName>
</protein>
<organism evidence="2 3">
    <name type="scientific">Trichonephila inaurata madagascariensis</name>
    <dbReference type="NCBI Taxonomy" id="2747483"/>
    <lineage>
        <taxon>Eukaryota</taxon>
        <taxon>Metazoa</taxon>
        <taxon>Ecdysozoa</taxon>
        <taxon>Arthropoda</taxon>
        <taxon>Chelicerata</taxon>
        <taxon>Arachnida</taxon>
        <taxon>Araneae</taxon>
        <taxon>Araneomorphae</taxon>
        <taxon>Entelegynae</taxon>
        <taxon>Araneoidea</taxon>
        <taxon>Nephilidae</taxon>
        <taxon>Trichonephila</taxon>
        <taxon>Trichonephila inaurata</taxon>
    </lineage>
</organism>
<name>A0A8X7C3A8_9ARAC</name>
<reference evidence="2" key="1">
    <citation type="submission" date="2020-08" db="EMBL/GenBank/DDBJ databases">
        <title>Multicomponent nature underlies the extraordinary mechanical properties of spider dragline silk.</title>
        <authorList>
            <person name="Kono N."/>
            <person name="Nakamura H."/>
            <person name="Mori M."/>
            <person name="Yoshida Y."/>
            <person name="Ohtoshi R."/>
            <person name="Malay A.D."/>
            <person name="Moran D.A.P."/>
            <person name="Tomita M."/>
            <person name="Numata K."/>
            <person name="Arakawa K."/>
        </authorList>
    </citation>
    <scope>NUCLEOTIDE SEQUENCE</scope>
</reference>
<dbReference type="EMBL" id="BMAV01008731">
    <property type="protein sequence ID" value="GFY52518.1"/>
    <property type="molecule type" value="Genomic_DNA"/>
</dbReference>
<evidence type="ECO:0000259" key="1">
    <source>
        <dbReference type="Pfam" id="PF17921"/>
    </source>
</evidence>
<dbReference type="AlphaFoldDB" id="A0A8X7C3A8"/>
<sequence>MENCKNLNPIILPAKHYFVNLIVRDCHEKVFHGGISETLQEIRERFWLIKGRQTVKNILKKLSAVQLDFRCSSHRTVTSSSRRAVSSIFCSWNSFRCPLYTKD</sequence>
<dbReference type="Pfam" id="PF17921">
    <property type="entry name" value="Integrase_H2C2"/>
    <property type="match status" value="1"/>
</dbReference>
<evidence type="ECO:0000313" key="3">
    <source>
        <dbReference type="Proteomes" id="UP000886998"/>
    </source>
</evidence>
<dbReference type="Gene3D" id="1.10.340.70">
    <property type="match status" value="1"/>
</dbReference>
<evidence type="ECO:0000313" key="2">
    <source>
        <dbReference type="EMBL" id="GFY52518.1"/>
    </source>
</evidence>
<gene>
    <name evidence="2" type="ORF">TNIN_58511</name>
</gene>